<feature type="region of interest" description="Disordered" evidence="4">
    <location>
        <begin position="2293"/>
        <end position="2316"/>
    </location>
</feature>
<dbReference type="InterPro" id="IPR013098">
    <property type="entry name" value="Ig_I-set"/>
</dbReference>
<feature type="region of interest" description="Disordered" evidence="4">
    <location>
        <begin position="937"/>
        <end position="1031"/>
    </location>
</feature>
<dbReference type="SUPFAM" id="SSF48726">
    <property type="entry name" value="Immunoglobulin"/>
    <property type="match status" value="7"/>
</dbReference>
<dbReference type="InterPro" id="IPR013783">
    <property type="entry name" value="Ig-like_fold"/>
</dbReference>
<name>A0AA85K7K6_TRIRE</name>
<feature type="domain" description="Ig-like" evidence="5">
    <location>
        <begin position="1451"/>
        <end position="1545"/>
    </location>
</feature>
<protein>
    <recommendedName>
        <fullName evidence="5">Ig-like domain-containing protein</fullName>
    </recommendedName>
</protein>
<evidence type="ECO:0000256" key="1">
    <source>
        <dbReference type="ARBA" id="ARBA00004496"/>
    </source>
</evidence>
<feature type="compositionally biased region" description="Polar residues" evidence="4">
    <location>
        <begin position="2410"/>
        <end position="2423"/>
    </location>
</feature>
<feature type="compositionally biased region" description="Low complexity" evidence="4">
    <location>
        <begin position="1014"/>
        <end position="1031"/>
    </location>
</feature>
<dbReference type="WBParaSite" id="TREG1_75690.1">
    <property type="protein sequence ID" value="TREG1_75690.1"/>
    <property type="gene ID" value="TREG1_75690"/>
</dbReference>
<evidence type="ECO:0000313" key="6">
    <source>
        <dbReference type="Proteomes" id="UP000050795"/>
    </source>
</evidence>
<reference evidence="7" key="2">
    <citation type="submission" date="2023-11" db="UniProtKB">
        <authorList>
            <consortium name="WormBaseParasite"/>
        </authorList>
    </citation>
    <scope>IDENTIFICATION</scope>
</reference>
<dbReference type="GO" id="GO:0005737">
    <property type="term" value="C:cytoplasm"/>
    <property type="evidence" value="ECO:0007669"/>
    <property type="project" value="UniProtKB-SubCell"/>
</dbReference>
<feature type="domain" description="Ig-like" evidence="5">
    <location>
        <begin position="1566"/>
        <end position="1657"/>
    </location>
</feature>
<evidence type="ECO:0000256" key="4">
    <source>
        <dbReference type="SAM" id="MobiDB-lite"/>
    </source>
</evidence>
<keyword evidence="6" id="KW-1185">Reference proteome</keyword>
<evidence type="ECO:0000313" key="7">
    <source>
        <dbReference type="WBParaSite" id="TREG1_75690.1"/>
    </source>
</evidence>
<dbReference type="InterPro" id="IPR036179">
    <property type="entry name" value="Ig-like_dom_sf"/>
</dbReference>
<evidence type="ECO:0000259" key="5">
    <source>
        <dbReference type="PROSITE" id="PS50835"/>
    </source>
</evidence>
<dbReference type="PANTHER" id="PTHR47633:SF4">
    <property type="entry name" value="MYOPALLADIN ISOFORM X1"/>
    <property type="match status" value="1"/>
</dbReference>
<feature type="domain" description="Ig-like" evidence="5">
    <location>
        <begin position="1157"/>
        <end position="1254"/>
    </location>
</feature>
<dbReference type="Gene3D" id="2.60.40.10">
    <property type="entry name" value="Immunoglobulins"/>
    <property type="match status" value="6"/>
</dbReference>
<dbReference type="SMART" id="SM00409">
    <property type="entry name" value="IG"/>
    <property type="match status" value="8"/>
</dbReference>
<evidence type="ECO:0000256" key="3">
    <source>
        <dbReference type="ARBA" id="ARBA00023319"/>
    </source>
</evidence>
<comment type="subcellular location">
    <subcellularLocation>
        <location evidence="1">Cytoplasm</location>
    </subcellularLocation>
</comment>
<evidence type="ECO:0000256" key="2">
    <source>
        <dbReference type="ARBA" id="ARBA00022490"/>
    </source>
</evidence>
<feature type="domain" description="Ig-like" evidence="5">
    <location>
        <begin position="2011"/>
        <end position="2102"/>
    </location>
</feature>
<dbReference type="PANTHER" id="PTHR47633">
    <property type="entry name" value="IMMUNOGLOBULIN"/>
    <property type="match status" value="1"/>
</dbReference>
<dbReference type="InterPro" id="IPR003598">
    <property type="entry name" value="Ig_sub2"/>
</dbReference>
<feature type="domain" description="Ig-like" evidence="5">
    <location>
        <begin position="1037"/>
        <end position="1154"/>
    </location>
</feature>
<dbReference type="SMART" id="SM00408">
    <property type="entry name" value="IGc2"/>
    <property type="match status" value="4"/>
</dbReference>
<feature type="region of interest" description="Disordered" evidence="4">
    <location>
        <begin position="2410"/>
        <end position="2438"/>
    </location>
</feature>
<sequence length="2438" mass="276257">MNTSEGLVQPTRSDFKESWLSPEIGEKISLVQEWINGTGQKLLDSQTSKPYNFEEASQIRKAHEQFEFKCMKALEVFAELCDYRKQSSINLELSELDYMVQSFVEKLNKRTFFVVSCYTYFRLVEELWSVLEELQKRAKEVDTYDGSSIKNAISDLENGVEKCEVRLNGLAHELERLRIILKPSDPDYLGQLEDGFRDACRAATEATQSLKIRKLVLKKHSKLLECEENVYESIGWIEELYENIEVMYQENCVGKNQLESEDLLKKHNDIDNQAKTTYAYCIQLLETYGKLCEADGRRLPRNVGLSKTRLFRIWPKLTDRLLELQARTETAKKVYLTTDMLLTRVQEYLLELSRSPPIFDRKCGSPTSQGISPVPNDQRCAQLDKLLQEFSSVKITGLQLIDKLPKGLLQEDIIVNAQITDEVIRVIRLKLYTLWLKVREYEYALLGRNSLDNTTASELAPDWRSPRLLSRSSNSTMRRVGSIFDGDFSPVTMVSPQVSSGQERKNRPGNPLANELYNHNGSEQSDDKGQCDTVDRQQYSTYQIKQNSGNSMMKHVKAESSQFNAFQPGNQREIDKSNEALKPQEKVNGHVSNNLLHSFQCRLADLTRNNLTRDPGNTVADAEFIITELDQSKVEAYKYFDDLKSQLNSSSTKDNQSNAKLSNQNTLMEAKYLIDDWTADWLIQRENLSYRLAYLNRLADLQTDLGECISRLDQLIRATCLSVNSASTSYADQQNSNGLNKLDAATVLFDSEIYQLNTINEEVKGMLQTIPAQEQFIHSLIIEVENCEKFCFPDHVIKIKNMWKKYTENLNIFKSFIQNLVKAYNIIPELDNFRANYANCLSDANKRRSPIPSNEIDSHNLEEAILGIIKPDCLSSHAEQMSRLSSIQPDISWLIQYLTSQLQLIKESQEELDMLMLNMRVTGSSPVDLSELINKSCTDSNHKTNNQNDSDQQQHRYSNHKKNLSDVSNSQVTSVLLPSSSEASSSMLSRNRKPALPSPHLSFPESINSEKYMPRNNLSSTNNNNPERNINESNSAPSILYSSWKIIKPLSNVQCRLGETVHLQCQFNGPLRESEFSVSWFYRPFQFVKGQLSYGVKERINITNDNNNNMKENISVDFVELIINNISEQNAGLYTLRIKNEKTGKAMKSNATLSIIPVIIENKSDVKGEILDPSTGRLKPVTITVNYNGLCLIPAVKWTYNGSPLNQTIWHTDTDVHRSILFSSNANVTDKGIYECEITDLVSNTKLRTRRSLLIQPLVPVKEQSSLVFNDTNGTVGIVFAGDPIAIRCPLPSVIKPGSNIIVNWIQNEQIIYSYNTLVPRQQQQHSVHRLISSKLVTFESNHFQHNETIWRTYLLDNHCVLTTDCVHNTDEGVYKCRIKADSSIYESSGPLTLVKALKFSKHLPDISSVCEGDKIKLECQLEAIPLNEYKNTSFISHKDNSPIDHNIASPSSISSSSISISPLTMTTTTTTSSPLVTTGCCWDQLSLKINWYFNKLLLNIEEAKKLSISTSFDNGLLTLLIDNVSSIHEGDYCCEVTTSEGVIQTNGRLVIRSNTSHSKSIGNKPKIIGKIKKSHDPIFTNESLVLTVTYMSDSIPKVAWLKDDEKISVNSSRLKMNLTENQSSLTIHNTQTEDTGFYTVEVSNSGGTSVETIFVDVKSKEKANIQNGLVSTKENQHIPNGHMSDKSIVQESSNNYDKHLYVSQLSGPITKPKAIIYGPVDMRVNYADTLRLFCIIKQSKDSFFVHWTHNGQVLKNSSSSNHTFGVQTWANYPKNGFYMLELKSVNLQDKGFYGVTVSRVSDMSAKIVNETVEEEAVCWVEVDVSKSVEKKSAPTIVNDGLPSMIEVTEGQMVHLECKVVGNPPPSYFYLKDGDVITTSTNLEFQVSQVDGVYRLTFPRVTKMHSGIWDLIWYNSQGLLVKSCQLFVTEHGYLNGYSSQEIKTKTSETIINLKPSVRKLQSSNSLAAFTQETPVEEELRVERNLESRLNSLENKSSQVILSNDSKLEQPPEFISMFTDKTVTSGETVCLRCSLKGDPPPVVQWKFNGRLLNLPSERIRLIHFDNEYSLIIYNTCLNDIGRYEMTAENVAGKATCSAHLLVNCSEKTRRRASPSSEPEYTTYHQEDFDYDRCSSSVRASREHCHSETQTPAENKRSSLIRSISAPLSQIEPNLIGQNGQTLLTCRMCCAPIIRGGEENYSVKYPKHKSEVLQQTNSYNATYSRGKPWTVRRHKCSSGISRKMVGSGTQTRLSRHRSEGSLLHQCPYCETLMLPVNPPNLTKTKRSKLERVFSYPNENQDPTTNHHHHQQQQQQQEREEAIYYYQPNYKQIVVSHKTIHTKQTNIKKKTTDSHSLVSPTLCEIKSSSSDRPHRSVSRCREIPIRIQRTDSEDNGNNKLSNYFSVQCKINPSSKDNPRCSSSQATVSVVESSDNDDSTAF</sequence>
<keyword evidence="2" id="KW-0963">Cytoplasm</keyword>
<feature type="compositionally biased region" description="Low complexity" evidence="4">
    <location>
        <begin position="974"/>
        <end position="989"/>
    </location>
</feature>
<dbReference type="Pfam" id="PF07679">
    <property type="entry name" value="I-set"/>
    <property type="match status" value="4"/>
</dbReference>
<dbReference type="FunFam" id="2.60.40.10:FF:000425">
    <property type="entry name" value="Myosin light chain kinase"/>
    <property type="match status" value="1"/>
</dbReference>
<dbReference type="Proteomes" id="UP000050795">
    <property type="component" value="Unassembled WGS sequence"/>
</dbReference>
<organism evidence="6 7">
    <name type="scientific">Trichobilharzia regenti</name>
    <name type="common">Nasal bird schistosome</name>
    <dbReference type="NCBI Taxonomy" id="157069"/>
    <lineage>
        <taxon>Eukaryota</taxon>
        <taxon>Metazoa</taxon>
        <taxon>Spiralia</taxon>
        <taxon>Lophotrochozoa</taxon>
        <taxon>Platyhelminthes</taxon>
        <taxon>Trematoda</taxon>
        <taxon>Digenea</taxon>
        <taxon>Strigeidida</taxon>
        <taxon>Schistosomatoidea</taxon>
        <taxon>Schistosomatidae</taxon>
        <taxon>Trichobilharzia</taxon>
    </lineage>
</organism>
<feature type="compositionally biased region" description="Polar residues" evidence="4">
    <location>
        <begin position="937"/>
        <end position="951"/>
    </location>
</feature>
<proteinExistence type="predicted"/>
<feature type="domain" description="Ig-like" evidence="5">
    <location>
        <begin position="1257"/>
        <end position="1393"/>
    </location>
</feature>
<accession>A0AA85K7K6</accession>
<reference evidence="6" key="1">
    <citation type="submission" date="2022-06" db="EMBL/GenBank/DDBJ databases">
        <authorList>
            <person name="Berger JAMES D."/>
            <person name="Berger JAMES D."/>
        </authorList>
    </citation>
    <scope>NUCLEOTIDE SEQUENCE [LARGE SCALE GENOMIC DNA]</scope>
</reference>
<feature type="domain" description="Ig-like" evidence="5">
    <location>
        <begin position="1835"/>
        <end position="1909"/>
    </location>
</feature>
<feature type="region of interest" description="Disordered" evidence="4">
    <location>
        <begin position="494"/>
        <end position="531"/>
    </location>
</feature>
<keyword evidence="3" id="KW-0393">Immunoglobulin domain</keyword>
<dbReference type="InterPro" id="IPR003599">
    <property type="entry name" value="Ig_sub"/>
</dbReference>
<feature type="domain" description="Ig-like" evidence="5">
    <location>
        <begin position="1713"/>
        <end position="1814"/>
    </location>
</feature>
<dbReference type="InterPro" id="IPR007110">
    <property type="entry name" value="Ig-like_dom"/>
</dbReference>
<dbReference type="PROSITE" id="PS50835">
    <property type="entry name" value="IG_LIKE"/>
    <property type="match status" value="8"/>
</dbReference>